<reference evidence="1 2" key="1">
    <citation type="submission" date="2020-07" db="EMBL/GenBank/DDBJ databases">
        <title>Halophilic bacteria isolated from french cheeses.</title>
        <authorList>
            <person name="Kothe C.I."/>
            <person name="Farah-Kraiem B."/>
            <person name="Renault P."/>
            <person name="Dridi B."/>
        </authorList>
    </citation>
    <scope>NUCLEOTIDE SEQUENCE [LARGE SCALE GENOMIC DNA]</scope>
    <source>
        <strain evidence="1 2">FME16</strain>
    </source>
</reference>
<keyword evidence="2" id="KW-1185">Reference proteome</keyword>
<protein>
    <recommendedName>
        <fullName evidence="3">DUF3800 domain-containing protein</fullName>
    </recommendedName>
</protein>
<dbReference type="RefSeq" id="WP_192526421.1">
    <property type="nucleotide sequence ID" value="NZ_RRZC01000001.1"/>
</dbReference>
<evidence type="ECO:0000313" key="1">
    <source>
        <dbReference type="EMBL" id="MBE0402182.1"/>
    </source>
</evidence>
<organism evidence="1 2">
    <name type="scientific">Halomonas citrativorans</name>
    <dbReference type="NCBI Taxonomy" id="2742612"/>
    <lineage>
        <taxon>Bacteria</taxon>
        <taxon>Pseudomonadati</taxon>
        <taxon>Pseudomonadota</taxon>
        <taxon>Gammaproteobacteria</taxon>
        <taxon>Oceanospirillales</taxon>
        <taxon>Halomonadaceae</taxon>
        <taxon>Halomonas</taxon>
    </lineage>
</organism>
<sequence>MAYLYFDESIRDQGEFIVGALIISDTEVSNEIREQWIAFGLDPDANEYKSSSIKNGDEISLRQRDYVGYMVTRSKLALTILPLNDRRQLGNNLAELIFQLIKTGLLEESEHSAYVDENIKISQAYQARLQEAGVKLFLNSNSATIAGIQLSDHASHILGSMLLEELGIIKKQVKAGENSGYHPDELFELGFELWANVRYALLGKQTYIEGVSPPPDDPANPYFKIEGYGLHIAPTCPEPLAQSARKRFGINYLGCIH</sequence>
<dbReference type="EMBL" id="RRZC01000001">
    <property type="protein sequence ID" value="MBE0402182.1"/>
    <property type="molecule type" value="Genomic_DNA"/>
</dbReference>
<evidence type="ECO:0008006" key="3">
    <source>
        <dbReference type="Google" id="ProtNLM"/>
    </source>
</evidence>
<dbReference type="Proteomes" id="UP000754821">
    <property type="component" value="Unassembled WGS sequence"/>
</dbReference>
<evidence type="ECO:0000313" key="2">
    <source>
        <dbReference type="Proteomes" id="UP000754821"/>
    </source>
</evidence>
<name>A0ABR9F6R8_9GAMM</name>
<proteinExistence type="predicted"/>
<comment type="caution">
    <text evidence="1">The sequence shown here is derived from an EMBL/GenBank/DDBJ whole genome shotgun (WGS) entry which is preliminary data.</text>
</comment>
<accession>A0ABR9F6R8</accession>
<gene>
    <name evidence="1" type="ORF">EI163_01175</name>
</gene>